<dbReference type="RefSeq" id="WP_013554759.1">
    <property type="nucleotide sequence ID" value="NC_014935.1"/>
</dbReference>
<dbReference type="PANTHER" id="PTHR34874">
    <property type="entry name" value="PROTEIN YCHN"/>
    <property type="match status" value="1"/>
</dbReference>
<name>E6X205_NITSE</name>
<dbReference type="InterPro" id="IPR027396">
    <property type="entry name" value="DsrEFH-like"/>
</dbReference>
<protein>
    <submittedName>
        <fullName evidence="1">DsrE family protein</fullName>
    </submittedName>
</protein>
<dbReference type="PANTHER" id="PTHR34874:SF1">
    <property type="entry name" value="PROTEIN YCHN"/>
    <property type="match status" value="1"/>
</dbReference>
<organism evidence="1 2">
    <name type="scientific">Nitratifractor salsuginis (strain DSM 16511 / JCM 12458 / E9I37-1)</name>
    <dbReference type="NCBI Taxonomy" id="749222"/>
    <lineage>
        <taxon>Bacteria</taxon>
        <taxon>Pseudomonadati</taxon>
        <taxon>Campylobacterota</taxon>
        <taxon>Epsilonproteobacteria</taxon>
        <taxon>Campylobacterales</taxon>
        <taxon>Sulfurovaceae</taxon>
        <taxon>Nitratifractor</taxon>
    </lineage>
</organism>
<reference evidence="1 2" key="1">
    <citation type="journal article" date="2011" name="Stand. Genomic Sci.">
        <title>Complete genome sequence of Nitratifractor salsuginis type strain (E9I37-1).</title>
        <authorList>
            <person name="Anderson I."/>
            <person name="Sikorski J."/>
            <person name="Zeytun A."/>
            <person name="Nolan M."/>
            <person name="Lapidus A."/>
            <person name="Lucas S."/>
            <person name="Hammon N."/>
            <person name="Deshpande S."/>
            <person name="Cheng J.F."/>
            <person name="Tapia R."/>
            <person name="Han C."/>
            <person name="Goodwin L."/>
            <person name="Pitluck S."/>
            <person name="Liolios K."/>
            <person name="Pagani I."/>
            <person name="Ivanova N."/>
            <person name="Huntemann M."/>
            <person name="Mavromatis K."/>
            <person name="Ovchinikova G."/>
            <person name="Pati A."/>
            <person name="Chen A."/>
            <person name="Palaniappan K."/>
            <person name="Land M."/>
            <person name="Hauser L."/>
            <person name="Brambilla E.M."/>
            <person name="Ngatchou-Djao O.D."/>
            <person name="Rohde M."/>
            <person name="Tindall B.J."/>
            <person name="Goker M."/>
            <person name="Detter J.C."/>
            <person name="Woyke T."/>
            <person name="Bristow J."/>
            <person name="Eisen J.A."/>
            <person name="Markowitz V."/>
            <person name="Hugenholtz P."/>
            <person name="Klenk H.P."/>
            <person name="Kyrpides N.C."/>
        </authorList>
    </citation>
    <scope>NUCLEOTIDE SEQUENCE [LARGE SCALE GENOMIC DNA]</scope>
    <source>
        <strain evidence="2">DSM 16511 / JCM 12458 / E9I37-1</strain>
    </source>
</reference>
<dbReference type="SUPFAM" id="SSF75169">
    <property type="entry name" value="DsrEFH-like"/>
    <property type="match status" value="1"/>
</dbReference>
<dbReference type="AlphaFoldDB" id="E6X205"/>
<sequence length="118" mass="13464">MKVLIVFNHQPYDGSDVAWNGLRLARNLHERGEEVRIFLMNDSVDLARECTLKPESYDHDLVAMLKELYADGVALKVCGTCQARCGIHKNEPYFAPEVKGTMNDLSDWVLDSYRVLSF</sequence>
<dbReference type="STRING" id="749222.Nitsa_1829"/>
<accession>E6X205</accession>
<keyword evidence="2" id="KW-1185">Reference proteome</keyword>
<proteinExistence type="predicted"/>
<gene>
    <name evidence="1" type="ordered locus">Nitsa_1829</name>
</gene>
<dbReference type="Pfam" id="PF02635">
    <property type="entry name" value="DsrE"/>
    <property type="match status" value="1"/>
</dbReference>
<dbReference type="KEGG" id="nsa:Nitsa_1829"/>
<dbReference type="eggNOG" id="COG1553">
    <property type="taxonomic scope" value="Bacteria"/>
</dbReference>
<dbReference type="InterPro" id="IPR003787">
    <property type="entry name" value="Sulphur_relay_DsrE/F-like"/>
</dbReference>
<dbReference type="Proteomes" id="UP000008633">
    <property type="component" value="Chromosome"/>
</dbReference>
<dbReference type="HOGENOM" id="CLU_151801_2_0_7"/>
<reference evidence="2" key="2">
    <citation type="submission" date="2011-01" db="EMBL/GenBank/DDBJ databases">
        <title>The complete genome of Nitratifractor salsuginis DSM 16511.</title>
        <authorList>
            <consortium name="US DOE Joint Genome Institute (JGI-PGF)"/>
            <person name="Lucas S."/>
            <person name="Copeland A."/>
            <person name="Lapidus A."/>
            <person name="Bruce D."/>
            <person name="Goodwin L."/>
            <person name="Pitluck S."/>
            <person name="Kyrpides N."/>
            <person name="Mavromatis K."/>
            <person name="Ivanova N."/>
            <person name="Mikhailova N."/>
            <person name="Zeytun A."/>
            <person name="Detter J.C."/>
            <person name="Tapia R."/>
            <person name="Han C."/>
            <person name="Land M."/>
            <person name="Hauser L."/>
            <person name="Markowitz V."/>
            <person name="Cheng J.-F."/>
            <person name="Hugenholtz P."/>
            <person name="Woyke T."/>
            <person name="Wu D."/>
            <person name="Tindall B."/>
            <person name="Schuetze A."/>
            <person name="Brambilla E."/>
            <person name="Klenk H.-P."/>
            <person name="Eisen J.A."/>
        </authorList>
    </citation>
    <scope>NUCLEOTIDE SEQUENCE [LARGE SCALE GENOMIC DNA]</scope>
    <source>
        <strain evidence="2">DSM 16511 / JCM 12458 / E9I37-1</strain>
    </source>
</reference>
<dbReference type="EMBL" id="CP002452">
    <property type="protein sequence ID" value="ADV47074.1"/>
    <property type="molecule type" value="Genomic_DNA"/>
</dbReference>
<dbReference type="GO" id="GO:0005829">
    <property type="term" value="C:cytosol"/>
    <property type="evidence" value="ECO:0007669"/>
    <property type="project" value="TreeGrafter"/>
</dbReference>
<dbReference type="OrthoDB" id="9812053at2"/>
<dbReference type="Gene3D" id="3.40.1260.10">
    <property type="entry name" value="DsrEFH-like"/>
    <property type="match status" value="1"/>
</dbReference>
<evidence type="ECO:0000313" key="1">
    <source>
        <dbReference type="EMBL" id="ADV47074.1"/>
    </source>
</evidence>
<evidence type="ECO:0000313" key="2">
    <source>
        <dbReference type="Proteomes" id="UP000008633"/>
    </source>
</evidence>